<dbReference type="Pfam" id="PF00196">
    <property type="entry name" value="GerE"/>
    <property type="match status" value="1"/>
</dbReference>
<gene>
    <name evidence="2" type="ORF">L0P92_27405</name>
</gene>
<evidence type="ECO:0000313" key="3">
    <source>
        <dbReference type="Proteomes" id="UP001139384"/>
    </source>
</evidence>
<feature type="domain" description="HTH luxR-type" evidence="1">
    <location>
        <begin position="264"/>
        <end position="329"/>
    </location>
</feature>
<protein>
    <submittedName>
        <fullName evidence="2">LuxR C-terminal-related transcriptional regulator</fullName>
    </submittedName>
</protein>
<dbReference type="RefSeq" id="WP_234765715.1">
    <property type="nucleotide sequence ID" value="NZ_JAKEIP010000137.1"/>
</dbReference>
<dbReference type="InterPro" id="IPR036388">
    <property type="entry name" value="WH-like_DNA-bd_sf"/>
</dbReference>
<comment type="caution">
    <text evidence="2">The sequence shown here is derived from an EMBL/GenBank/DDBJ whole genome shotgun (WGS) entry which is preliminary data.</text>
</comment>
<dbReference type="PRINTS" id="PR00038">
    <property type="entry name" value="HTHLUXR"/>
</dbReference>
<dbReference type="AlphaFoldDB" id="A0A9X1Q3B5"/>
<dbReference type="InterPro" id="IPR000792">
    <property type="entry name" value="Tscrpt_reg_LuxR_C"/>
</dbReference>
<dbReference type="GO" id="GO:0003677">
    <property type="term" value="F:DNA binding"/>
    <property type="evidence" value="ECO:0007669"/>
    <property type="project" value="InterPro"/>
</dbReference>
<dbReference type="SMART" id="SM00421">
    <property type="entry name" value="HTH_LUXR"/>
    <property type="match status" value="1"/>
</dbReference>
<accession>A0A9X1Q3B5</accession>
<organism evidence="2 3">
    <name type="scientific">Streptomyces muensis</name>
    <dbReference type="NCBI Taxonomy" id="1077944"/>
    <lineage>
        <taxon>Bacteria</taxon>
        <taxon>Bacillati</taxon>
        <taxon>Actinomycetota</taxon>
        <taxon>Actinomycetes</taxon>
        <taxon>Kitasatosporales</taxon>
        <taxon>Streptomycetaceae</taxon>
        <taxon>Streptomyces</taxon>
    </lineage>
</organism>
<dbReference type="SUPFAM" id="SSF46894">
    <property type="entry name" value="C-terminal effector domain of the bipartite response regulators"/>
    <property type="match status" value="1"/>
</dbReference>
<evidence type="ECO:0000313" key="2">
    <source>
        <dbReference type="EMBL" id="MCF1597260.1"/>
    </source>
</evidence>
<dbReference type="PROSITE" id="PS50043">
    <property type="entry name" value="HTH_LUXR_2"/>
    <property type="match status" value="1"/>
</dbReference>
<dbReference type="Proteomes" id="UP001139384">
    <property type="component" value="Unassembled WGS sequence"/>
</dbReference>
<sequence length="336" mass="36951">MSNSLDIGDDAARVYRVMLAHPSMDLQELRNCTGLPEEALREQLDRLSELSLVRPSTSEPGALHAVGPQVATKLILARQEARLAAEQKRTADIRLAMEELSEEFRQGFSTGVDGIDAAHGIDEIRDRIRLLCSEVREDVMAMAPGAQTAENMESAKPQDTELLARGVRMRTLYQDSLRNDRPTVNYATWLTSSGGQVRTATTLPIRLLIFDRSTAIIPMDAHGGGSRALFVRSSGVLLALCELFEAAWVNATPLGGGPHKERERERGPESLVSPEHEYLRLLAQGHTDETIAKRLGVSPRTARRIAAQLMEKLGARSRFQAGVEAALRGWVQTVDP</sequence>
<keyword evidence="3" id="KW-1185">Reference proteome</keyword>
<dbReference type="Gene3D" id="1.10.10.10">
    <property type="entry name" value="Winged helix-like DNA-binding domain superfamily/Winged helix DNA-binding domain"/>
    <property type="match status" value="2"/>
</dbReference>
<evidence type="ECO:0000259" key="1">
    <source>
        <dbReference type="PROSITE" id="PS50043"/>
    </source>
</evidence>
<dbReference type="InterPro" id="IPR016032">
    <property type="entry name" value="Sig_transdc_resp-reg_C-effctor"/>
</dbReference>
<dbReference type="EMBL" id="JAKEIP010000137">
    <property type="protein sequence ID" value="MCF1597260.1"/>
    <property type="molecule type" value="Genomic_DNA"/>
</dbReference>
<proteinExistence type="predicted"/>
<dbReference type="GO" id="GO:0006355">
    <property type="term" value="P:regulation of DNA-templated transcription"/>
    <property type="evidence" value="ECO:0007669"/>
    <property type="project" value="InterPro"/>
</dbReference>
<dbReference type="PANTHER" id="PTHR34293">
    <property type="entry name" value="HTH-TYPE TRANSCRIPTIONAL REGULATOR TRMBL2"/>
    <property type="match status" value="1"/>
</dbReference>
<dbReference type="InterPro" id="IPR051797">
    <property type="entry name" value="TrmB-like"/>
</dbReference>
<dbReference type="CDD" id="cd06170">
    <property type="entry name" value="LuxR_C_like"/>
    <property type="match status" value="1"/>
</dbReference>
<name>A0A9X1Q3B5_STRM4</name>
<reference evidence="2" key="1">
    <citation type="submission" date="2022-01" db="EMBL/GenBank/DDBJ databases">
        <title>Draft Genome Sequences of Seven Type Strains of the Genus Streptomyces.</title>
        <authorList>
            <person name="Aziz S."/>
            <person name="Coretto E."/>
            <person name="Chronakova A."/>
            <person name="Sproer C."/>
            <person name="Huber K."/>
            <person name="Nouioui I."/>
            <person name="Gross H."/>
        </authorList>
    </citation>
    <scope>NUCLEOTIDE SEQUENCE</scope>
    <source>
        <strain evidence="2">DSM 103493</strain>
    </source>
</reference>
<dbReference type="PANTHER" id="PTHR34293:SF1">
    <property type="entry name" value="HTH-TYPE TRANSCRIPTIONAL REGULATOR TRMBL2"/>
    <property type="match status" value="1"/>
</dbReference>